<dbReference type="InterPro" id="IPR036631">
    <property type="entry name" value="MGMT_N_sf"/>
</dbReference>
<comment type="catalytic activity">
    <reaction evidence="8 9">
        <text>a 6-O-methyl-2'-deoxyguanosine in DNA + L-cysteinyl-[protein] = S-methyl-L-cysteinyl-[protein] + a 2'-deoxyguanosine in DNA</text>
        <dbReference type="Rhea" id="RHEA:24000"/>
        <dbReference type="Rhea" id="RHEA-COMP:10131"/>
        <dbReference type="Rhea" id="RHEA-COMP:10132"/>
        <dbReference type="Rhea" id="RHEA-COMP:11367"/>
        <dbReference type="Rhea" id="RHEA-COMP:11368"/>
        <dbReference type="ChEBI" id="CHEBI:29950"/>
        <dbReference type="ChEBI" id="CHEBI:82612"/>
        <dbReference type="ChEBI" id="CHEBI:85445"/>
        <dbReference type="ChEBI" id="CHEBI:85448"/>
        <dbReference type="EC" id="2.1.1.63"/>
    </reaction>
</comment>
<dbReference type="STRING" id="995062.SAMN04489718_2173"/>
<dbReference type="InterPro" id="IPR036217">
    <property type="entry name" value="MethylDNA_cys_MeTrfase_DNAb"/>
</dbReference>
<evidence type="ECO:0000256" key="4">
    <source>
        <dbReference type="ARBA" id="ARBA00022603"/>
    </source>
</evidence>
<dbReference type="PANTHER" id="PTHR10815">
    <property type="entry name" value="METHYLATED-DNA--PROTEIN-CYSTEINE METHYLTRANSFERASE"/>
    <property type="match status" value="1"/>
</dbReference>
<dbReference type="GO" id="GO:0005737">
    <property type="term" value="C:cytoplasm"/>
    <property type="evidence" value="ECO:0007669"/>
    <property type="project" value="UniProtKB-SubCell"/>
</dbReference>
<reference evidence="13" key="1">
    <citation type="submission" date="2016-10" db="EMBL/GenBank/DDBJ databases">
        <authorList>
            <person name="Varghese N."/>
            <person name="Submissions S."/>
        </authorList>
    </citation>
    <scope>NUCLEOTIDE SEQUENCE [LARGE SCALE GENOMIC DNA]</scope>
    <source>
        <strain evidence="13">DSM 45459</strain>
    </source>
</reference>
<dbReference type="PROSITE" id="PS00374">
    <property type="entry name" value="MGMT"/>
    <property type="match status" value="1"/>
</dbReference>
<dbReference type="InterPro" id="IPR014048">
    <property type="entry name" value="MethylDNA_cys_MeTrfase_DNA-bd"/>
</dbReference>
<evidence type="ECO:0000313" key="13">
    <source>
        <dbReference type="Proteomes" id="UP000199301"/>
    </source>
</evidence>
<evidence type="ECO:0000259" key="10">
    <source>
        <dbReference type="Pfam" id="PF01035"/>
    </source>
</evidence>
<keyword evidence="5 9" id="KW-0808">Transferase</keyword>
<evidence type="ECO:0000256" key="7">
    <source>
        <dbReference type="ARBA" id="ARBA00023204"/>
    </source>
</evidence>
<evidence type="ECO:0000256" key="1">
    <source>
        <dbReference type="ARBA" id="ARBA00001286"/>
    </source>
</evidence>
<feature type="domain" description="Methylated-DNA-[protein]-cysteine S-methyltransferase DNA binding" evidence="10">
    <location>
        <begin position="80"/>
        <end position="159"/>
    </location>
</feature>
<dbReference type="Pfam" id="PF01035">
    <property type="entry name" value="DNA_binding_1"/>
    <property type="match status" value="1"/>
</dbReference>
<dbReference type="FunFam" id="1.10.10.10:FF:000214">
    <property type="entry name" value="Methylated-DNA--protein-cysteine methyltransferase"/>
    <property type="match status" value="1"/>
</dbReference>
<dbReference type="Proteomes" id="UP000199301">
    <property type="component" value="Unassembled WGS sequence"/>
</dbReference>
<feature type="domain" description="Methylguanine DNA methyltransferase ribonuclease-like" evidence="11">
    <location>
        <begin position="5"/>
        <end position="75"/>
    </location>
</feature>
<keyword evidence="6 9" id="KW-0227">DNA damage</keyword>
<dbReference type="RefSeq" id="WP_092523483.1">
    <property type="nucleotide sequence ID" value="NZ_FNKO01000002.1"/>
</dbReference>
<dbReference type="InterPro" id="IPR008332">
    <property type="entry name" value="MethylG_MeTrfase_N"/>
</dbReference>
<dbReference type="InterPro" id="IPR036388">
    <property type="entry name" value="WH-like_DNA-bd_sf"/>
</dbReference>
<comment type="similarity">
    <text evidence="2 9">Belongs to the MGMT family.</text>
</comment>
<comment type="subcellular location">
    <subcellularLocation>
        <location evidence="9">Cytoplasm</location>
    </subcellularLocation>
</comment>
<dbReference type="SUPFAM" id="SSF46767">
    <property type="entry name" value="Methylated DNA-protein cysteine methyltransferase, C-terminal domain"/>
    <property type="match status" value="1"/>
</dbReference>
<dbReference type="GO" id="GO:0006307">
    <property type="term" value="P:DNA alkylation repair"/>
    <property type="evidence" value="ECO:0007669"/>
    <property type="project" value="UniProtKB-UniRule"/>
</dbReference>
<feature type="active site" description="Nucleophile; methyl group acceptor" evidence="9">
    <location>
        <position position="131"/>
    </location>
</feature>
<dbReference type="GO" id="GO:0032259">
    <property type="term" value="P:methylation"/>
    <property type="evidence" value="ECO:0007669"/>
    <property type="project" value="UniProtKB-KW"/>
</dbReference>
<organism evidence="12 13">
    <name type="scientific">Actinopolyspora saharensis</name>
    <dbReference type="NCBI Taxonomy" id="995062"/>
    <lineage>
        <taxon>Bacteria</taxon>
        <taxon>Bacillati</taxon>
        <taxon>Actinomycetota</taxon>
        <taxon>Actinomycetes</taxon>
        <taxon>Actinopolysporales</taxon>
        <taxon>Actinopolysporaceae</taxon>
        <taxon>Actinopolyspora</taxon>
    </lineage>
</organism>
<evidence type="ECO:0000256" key="2">
    <source>
        <dbReference type="ARBA" id="ARBA00008711"/>
    </source>
</evidence>
<keyword evidence="3 9" id="KW-0963">Cytoplasm</keyword>
<evidence type="ECO:0000256" key="5">
    <source>
        <dbReference type="ARBA" id="ARBA00022679"/>
    </source>
</evidence>
<keyword evidence="7 9" id="KW-0234">DNA repair</keyword>
<dbReference type="PANTHER" id="PTHR10815:SF5">
    <property type="entry name" value="METHYLATED-DNA--PROTEIN-CYSTEINE METHYLTRANSFERASE"/>
    <property type="match status" value="1"/>
</dbReference>
<protein>
    <recommendedName>
        <fullName evidence="9">Methylated-DNA--protein-cysteine methyltransferase</fullName>
        <ecNumber evidence="9">2.1.1.63</ecNumber>
    </recommendedName>
    <alternativeName>
        <fullName evidence="9">6-O-methylguanine-DNA methyltransferase</fullName>
        <shortName evidence="9">MGMT</shortName>
    </alternativeName>
    <alternativeName>
        <fullName evidence="9">O-6-methylguanine-DNA-alkyltransferase</fullName>
    </alternativeName>
</protein>
<dbReference type="AlphaFoldDB" id="A0A1H1DPD8"/>
<dbReference type="Gene3D" id="3.30.160.70">
    <property type="entry name" value="Methylated DNA-protein cysteine methyltransferase domain"/>
    <property type="match status" value="1"/>
</dbReference>
<comment type="miscellaneous">
    <text evidence="9">This enzyme catalyzes only one turnover and therefore is not strictly catalytic. According to one definition, an enzyme is a biocatalyst that acts repeatedly and over many reaction cycles.</text>
</comment>
<keyword evidence="4 9" id="KW-0489">Methyltransferase</keyword>
<sequence>MDTKHTVIESPLGRLTAVAEGDRLTGLHFEDRENEAPEAPEAVFGPRVDTDFRETRRQLDEYFAGERTRFDLPLTFHGDDFDKRVWNLIAGIGYGETRSYGRLAEQLGNPGLARAVGAATGRNPVVVVVPCHRVLGADGSLTGFGGGLDRKRYLLRLEEPPAEEAGRLF</sequence>
<dbReference type="HAMAP" id="MF_00772">
    <property type="entry name" value="OGT"/>
    <property type="match status" value="1"/>
</dbReference>
<evidence type="ECO:0000256" key="3">
    <source>
        <dbReference type="ARBA" id="ARBA00022490"/>
    </source>
</evidence>
<dbReference type="InterPro" id="IPR023546">
    <property type="entry name" value="MGMT"/>
</dbReference>
<dbReference type="Gene3D" id="1.10.10.10">
    <property type="entry name" value="Winged helix-like DNA-binding domain superfamily/Winged helix DNA-binding domain"/>
    <property type="match status" value="1"/>
</dbReference>
<evidence type="ECO:0000256" key="9">
    <source>
        <dbReference type="HAMAP-Rule" id="MF_00772"/>
    </source>
</evidence>
<comment type="function">
    <text evidence="9">Involved in the cellular defense against the biological effects of O6-methylguanine (O6-MeG) and O4-methylthymine (O4-MeT) in DNA. Repairs the methylated nucleobase in DNA by stoichiometrically transferring the methyl group to a cysteine residue in the enzyme. This is a suicide reaction: the enzyme is irreversibly inactivated.</text>
</comment>
<evidence type="ECO:0000256" key="8">
    <source>
        <dbReference type="ARBA" id="ARBA00049348"/>
    </source>
</evidence>
<dbReference type="EMBL" id="FNKO01000002">
    <property type="protein sequence ID" value="SDQ78344.1"/>
    <property type="molecule type" value="Genomic_DNA"/>
</dbReference>
<dbReference type="CDD" id="cd06445">
    <property type="entry name" value="ATase"/>
    <property type="match status" value="1"/>
</dbReference>
<dbReference type="OrthoDB" id="9802228at2"/>
<dbReference type="InterPro" id="IPR001497">
    <property type="entry name" value="MethylDNA_cys_MeTrfase_AS"/>
</dbReference>
<accession>A0A1H1DPD8</accession>
<proteinExistence type="inferred from homology"/>
<dbReference type="EC" id="2.1.1.63" evidence="9"/>
<evidence type="ECO:0000256" key="6">
    <source>
        <dbReference type="ARBA" id="ARBA00022763"/>
    </source>
</evidence>
<comment type="catalytic activity">
    <reaction evidence="1 9">
        <text>a 4-O-methyl-thymidine in DNA + L-cysteinyl-[protein] = a thymidine in DNA + S-methyl-L-cysteinyl-[protein]</text>
        <dbReference type="Rhea" id="RHEA:53428"/>
        <dbReference type="Rhea" id="RHEA-COMP:10131"/>
        <dbReference type="Rhea" id="RHEA-COMP:10132"/>
        <dbReference type="Rhea" id="RHEA-COMP:13555"/>
        <dbReference type="Rhea" id="RHEA-COMP:13556"/>
        <dbReference type="ChEBI" id="CHEBI:29950"/>
        <dbReference type="ChEBI" id="CHEBI:82612"/>
        <dbReference type="ChEBI" id="CHEBI:137386"/>
        <dbReference type="ChEBI" id="CHEBI:137387"/>
        <dbReference type="EC" id="2.1.1.63"/>
    </reaction>
</comment>
<dbReference type="SUPFAM" id="SSF53155">
    <property type="entry name" value="Methylated DNA-protein cysteine methyltransferase domain"/>
    <property type="match status" value="1"/>
</dbReference>
<dbReference type="NCBIfam" id="TIGR00589">
    <property type="entry name" value="ogt"/>
    <property type="match status" value="1"/>
</dbReference>
<keyword evidence="13" id="KW-1185">Reference proteome</keyword>
<evidence type="ECO:0000259" key="11">
    <source>
        <dbReference type="Pfam" id="PF02870"/>
    </source>
</evidence>
<name>A0A1H1DPD8_9ACTN</name>
<gene>
    <name evidence="12" type="ORF">SAMN04489718_2173</name>
</gene>
<dbReference type="Pfam" id="PF02870">
    <property type="entry name" value="Methyltransf_1N"/>
    <property type="match status" value="1"/>
</dbReference>
<dbReference type="GO" id="GO:0003908">
    <property type="term" value="F:methylated-DNA-[protein]-cysteine S-methyltransferase activity"/>
    <property type="evidence" value="ECO:0007669"/>
    <property type="project" value="UniProtKB-UniRule"/>
</dbReference>
<evidence type="ECO:0000313" key="12">
    <source>
        <dbReference type="EMBL" id="SDQ78344.1"/>
    </source>
</evidence>